<feature type="compositionally biased region" description="Acidic residues" evidence="5">
    <location>
        <begin position="232"/>
        <end position="259"/>
    </location>
</feature>
<evidence type="ECO:0000313" key="7">
    <source>
        <dbReference type="Proteomes" id="UP000007797"/>
    </source>
</evidence>
<feature type="compositionally biased region" description="Acidic residues" evidence="5">
    <location>
        <begin position="274"/>
        <end position="294"/>
    </location>
</feature>
<keyword evidence="4" id="KW-0175">Coiled coil</keyword>
<proteinExistence type="inferred from homology"/>
<dbReference type="InterPro" id="IPR004127">
    <property type="entry name" value="Prefoldin_subunit_alpha"/>
</dbReference>
<dbReference type="GO" id="GO:0003714">
    <property type="term" value="F:transcription corepressor activity"/>
    <property type="evidence" value="ECO:0007669"/>
    <property type="project" value="TreeGrafter"/>
</dbReference>
<organism evidence="6 7">
    <name type="scientific">Cavenderia fasciculata</name>
    <name type="common">Slime mold</name>
    <name type="synonym">Dictyostelium fasciculatum</name>
    <dbReference type="NCBI Taxonomy" id="261658"/>
    <lineage>
        <taxon>Eukaryota</taxon>
        <taxon>Amoebozoa</taxon>
        <taxon>Evosea</taxon>
        <taxon>Eumycetozoa</taxon>
        <taxon>Dictyostelia</taxon>
        <taxon>Acytosteliales</taxon>
        <taxon>Cavenderiaceae</taxon>
        <taxon>Cavenderia</taxon>
    </lineage>
</organism>
<feature type="region of interest" description="Disordered" evidence="5">
    <location>
        <begin position="330"/>
        <end position="362"/>
    </location>
</feature>
<feature type="region of interest" description="Disordered" evidence="5">
    <location>
        <begin position="140"/>
        <end position="309"/>
    </location>
</feature>
<dbReference type="GO" id="GO:0005634">
    <property type="term" value="C:nucleus"/>
    <property type="evidence" value="ECO:0007669"/>
    <property type="project" value="UniProtKB-SubCell"/>
</dbReference>
<evidence type="ECO:0000256" key="5">
    <source>
        <dbReference type="SAM" id="MobiDB-lite"/>
    </source>
</evidence>
<comment type="subcellular location">
    <subcellularLocation>
        <location evidence="1">Nucleus</location>
    </subcellularLocation>
</comment>
<reference evidence="7" key="1">
    <citation type="journal article" date="2011" name="Genome Res.">
        <title>Phylogeny-wide analysis of social amoeba genomes highlights ancient origins for complex intercellular communication.</title>
        <authorList>
            <person name="Heidel A.J."/>
            <person name="Lawal H.M."/>
            <person name="Felder M."/>
            <person name="Schilde C."/>
            <person name="Helps N.R."/>
            <person name="Tunggal B."/>
            <person name="Rivero F."/>
            <person name="John U."/>
            <person name="Schleicher M."/>
            <person name="Eichinger L."/>
            <person name="Platzer M."/>
            <person name="Noegel A.A."/>
            <person name="Schaap P."/>
            <person name="Gloeckner G."/>
        </authorList>
    </citation>
    <scope>NUCLEOTIDE SEQUENCE [LARGE SCALE GENOMIC DNA]</scope>
    <source>
        <strain evidence="7">SH3</strain>
    </source>
</reference>
<dbReference type="InterPro" id="IPR006722">
    <property type="entry name" value="Sedlin"/>
</dbReference>
<feature type="compositionally biased region" description="Basic and acidic residues" evidence="5">
    <location>
        <begin position="186"/>
        <end position="196"/>
    </location>
</feature>
<keyword evidence="7" id="KW-1185">Reference proteome</keyword>
<feature type="coiled-coil region" evidence="4">
    <location>
        <begin position="83"/>
        <end position="117"/>
    </location>
</feature>
<evidence type="ECO:0000313" key="6">
    <source>
        <dbReference type="EMBL" id="EGG17789.1"/>
    </source>
</evidence>
<dbReference type="RefSeq" id="XP_004356273.1">
    <property type="nucleotide sequence ID" value="XM_004356220.1"/>
</dbReference>
<dbReference type="GO" id="GO:0019212">
    <property type="term" value="F:phosphatase inhibitor activity"/>
    <property type="evidence" value="ECO:0007669"/>
    <property type="project" value="TreeGrafter"/>
</dbReference>
<dbReference type="STRING" id="1054147.F4Q487"/>
<dbReference type="GO" id="GO:0000122">
    <property type="term" value="P:negative regulation of transcription by RNA polymerase II"/>
    <property type="evidence" value="ECO:0007669"/>
    <property type="project" value="TreeGrafter"/>
</dbReference>
<dbReference type="GeneID" id="14869367"/>
<feature type="compositionally biased region" description="Low complexity" evidence="5">
    <location>
        <begin position="333"/>
        <end position="344"/>
    </location>
</feature>
<evidence type="ECO:0000256" key="1">
    <source>
        <dbReference type="ARBA" id="ARBA00004123"/>
    </source>
</evidence>
<dbReference type="Proteomes" id="UP000007797">
    <property type="component" value="Unassembled WGS sequence"/>
</dbReference>
<accession>F4Q487</accession>
<feature type="compositionally biased region" description="Acidic residues" evidence="5">
    <location>
        <begin position="198"/>
        <end position="224"/>
    </location>
</feature>
<evidence type="ECO:0000256" key="4">
    <source>
        <dbReference type="SAM" id="Coils"/>
    </source>
</evidence>
<feature type="coiled-coil region" evidence="4">
    <location>
        <begin position="10"/>
        <end position="37"/>
    </location>
</feature>
<dbReference type="Gene3D" id="1.10.287.370">
    <property type="match status" value="1"/>
</dbReference>
<dbReference type="GO" id="GO:0003682">
    <property type="term" value="F:chromatin binding"/>
    <property type="evidence" value="ECO:0007669"/>
    <property type="project" value="TreeGrafter"/>
</dbReference>
<dbReference type="PANTHER" id="PTHR15111:SF0">
    <property type="entry name" value="UNCONVENTIONAL PREFOLDIN RPB5 INTERACTOR 1"/>
    <property type="match status" value="1"/>
</dbReference>
<evidence type="ECO:0000256" key="3">
    <source>
        <dbReference type="ARBA" id="ARBA00038295"/>
    </source>
</evidence>
<gene>
    <name evidence="6" type="primary">rmp</name>
    <name evidence="6" type="ORF">DFA_08789</name>
</gene>
<dbReference type="KEGG" id="dfa:DFA_08789"/>
<dbReference type="AlphaFoldDB" id="F4Q487"/>
<dbReference type="PANTHER" id="PTHR15111">
    <property type="entry name" value="RNA POLYMERASE II SUBUNIT 5-MEDIATING PROTEIN NNX3"/>
    <property type="match status" value="1"/>
</dbReference>
<dbReference type="Gene3D" id="3.30.450.70">
    <property type="match status" value="1"/>
</dbReference>
<dbReference type="SUPFAM" id="SSF64356">
    <property type="entry name" value="SNARE-like"/>
    <property type="match status" value="1"/>
</dbReference>
<dbReference type="OMA" id="ICEVGYF"/>
<evidence type="ECO:0000256" key="2">
    <source>
        <dbReference type="ARBA" id="ARBA00023242"/>
    </source>
</evidence>
<dbReference type="InterPro" id="IPR011012">
    <property type="entry name" value="Longin-like_dom_sf"/>
</dbReference>
<keyword evidence="2" id="KW-0539">Nucleus</keyword>
<dbReference type="NCBIfam" id="TIGR00293">
    <property type="entry name" value="prefoldin subunit alpha"/>
    <property type="match status" value="1"/>
</dbReference>
<dbReference type="Pfam" id="PF04628">
    <property type="entry name" value="Sedlin_N"/>
    <property type="match status" value="1"/>
</dbReference>
<dbReference type="Pfam" id="PF02996">
    <property type="entry name" value="Prefoldin"/>
    <property type="match status" value="1"/>
</dbReference>
<dbReference type="InterPro" id="IPR052255">
    <property type="entry name" value="RNA_pol_II_subunit5-mediator"/>
</dbReference>
<dbReference type="EMBL" id="GL883021">
    <property type="protein sequence ID" value="EGG17789.1"/>
    <property type="molecule type" value="Genomic_DNA"/>
</dbReference>
<name>F4Q487_CACFS</name>
<comment type="similarity">
    <text evidence="3">Belongs to the RNA polymerase II subunit 5-mediating protein family.</text>
</comment>
<dbReference type="CDD" id="cd23159">
    <property type="entry name" value="Prefoldin_URI1"/>
    <property type="match status" value="1"/>
</dbReference>
<feature type="compositionally biased region" description="Basic and acidic residues" evidence="5">
    <location>
        <begin position="295"/>
        <end position="304"/>
    </location>
</feature>
<feature type="region of interest" description="Disordered" evidence="5">
    <location>
        <begin position="408"/>
        <end position="428"/>
    </location>
</feature>
<sequence>MDIGKFEIRIQEFQSHIETLNTTKKEYRKLISQLKTLPDTLTQKTKVPLGKYAFFEGEMVDTNEVLILLGENYFAQRSAKQTIDIIQRREKDINANIKNLTTQIDALRGKMEVATDISKALRQNRDDNIIEIKEEYDSDEEKKKVKSKKTTSTTSTTNVEQKQPLPPIKRDKEEEEELNAMFSRLLELEKKEKQAEEQGFDLDGENDDDDDDEEGEEIVEYYDEDGNRIDVGPDDDVEYIQEKEDESDGAEQYDDDDGEYGGGRKFTDHGDRYQDDEEYPDGEDDNEEINEEIERELKEQKDNSQEISEISDYLKEKRVKYQHLLDLKHHQQETSTTSTTQTTTIPKSILKQKKEKKPIDRNSPIDFIKNKQVSFQDIKNDVSKPNPPTQTVFGEIVEKDSDLFELPPTNQNTQHVEETAPQPRVRKNDNPLYELEFPSSSQKVVKDQSYMQQYILHSSLDIVEEVVWKSTNMYLKIIDKHNKYNISSYVTSGHIKFMLLHEKKDEEAIKNFFGEVHDLYIKILLNPFYTYNTPITSTVFDARVRKLGAKYFF</sequence>
<dbReference type="OrthoDB" id="10252102at2759"/>
<protein>
    <submittedName>
        <fullName evidence="6">RNA polymerase II subunit 5-mediating protein</fullName>
    </submittedName>
</protein>
<dbReference type="SUPFAM" id="SSF46579">
    <property type="entry name" value="Prefoldin"/>
    <property type="match status" value="1"/>
</dbReference>
<dbReference type="GO" id="GO:0006888">
    <property type="term" value="P:endoplasmic reticulum to Golgi vesicle-mediated transport"/>
    <property type="evidence" value="ECO:0007669"/>
    <property type="project" value="InterPro"/>
</dbReference>
<dbReference type="GO" id="GO:0005737">
    <property type="term" value="C:cytoplasm"/>
    <property type="evidence" value="ECO:0007669"/>
    <property type="project" value="GOC"/>
</dbReference>
<dbReference type="CDD" id="cd14825">
    <property type="entry name" value="TRAPPC2_sedlin"/>
    <property type="match status" value="1"/>
</dbReference>
<dbReference type="InterPro" id="IPR009053">
    <property type="entry name" value="Prefoldin"/>
</dbReference>